<evidence type="ECO:0000313" key="2">
    <source>
        <dbReference type="EMBL" id="SVD18043.1"/>
    </source>
</evidence>
<evidence type="ECO:0000256" key="1">
    <source>
        <dbReference type="SAM" id="Phobius"/>
    </source>
</evidence>
<organism evidence="2">
    <name type="scientific">marine metagenome</name>
    <dbReference type="NCBI Taxonomy" id="408172"/>
    <lineage>
        <taxon>unclassified sequences</taxon>
        <taxon>metagenomes</taxon>
        <taxon>ecological metagenomes</taxon>
    </lineage>
</organism>
<feature type="transmembrane region" description="Helical" evidence="1">
    <location>
        <begin position="12"/>
        <end position="30"/>
    </location>
</feature>
<accession>A0A382T7Q5</accession>
<dbReference type="EMBL" id="UINC01134475">
    <property type="protein sequence ID" value="SVD18043.1"/>
    <property type="molecule type" value="Genomic_DNA"/>
</dbReference>
<reference evidence="2" key="1">
    <citation type="submission" date="2018-05" db="EMBL/GenBank/DDBJ databases">
        <authorList>
            <person name="Lanie J.A."/>
            <person name="Ng W.-L."/>
            <person name="Kazmierczak K.M."/>
            <person name="Andrzejewski T.M."/>
            <person name="Davidsen T.M."/>
            <person name="Wayne K.J."/>
            <person name="Tettelin H."/>
            <person name="Glass J.I."/>
            <person name="Rusch D."/>
            <person name="Podicherti R."/>
            <person name="Tsui H.-C.T."/>
            <person name="Winkler M.E."/>
        </authorList>
    </citation>
    <scope>NUCLEOTIDE SEQUENCE</scope>
</reference>
<keyword evidence="1" id="KW-1133">Transmembrane helix</keyword>
<proteinExistence type="predicted"/>
<protein>
    <submittedName>
        <fullName evidence="2">Uncharacterized protein</fullName>
    </submittedName>
</protein>
<keyword evidence="1" id="KW-0472">Membrane</keyword>
<dbReference type="AlphaFoldDB" id="A0A382T7Q5"/>
<sequence length="70" mass="7181">MLDNISRWIGKLTEAGIGLLALAIVLQILFQGVPFVGGDVIGAITSIVGGLGAEGLVGLITAAVIYRLFN</sequence>
<name>A0A382T7Q5_9ZZZZ</name>
<feature type="transmembrane region" description="Helical" evidence="1">
    <location>
        <begin position="42"/>
        <end position="69"/>
    </location>
</feature>
<keyword evidence="1" id="KW-0812">Transmembrane</keyword>
<gene>
    <name evidence="2" type="ORF">METZ01_LOCUS370897</name>
</gene>